<dbReference type="PANTHER" id="PTHR43346:SF1">
    <property type="entry name" value="QUERCETIN 2,3-DIOXYGENASE-RELATED"/>
    <property type="match status" value="1"/>
</dbReference>
<dbReference type="AlphaFoldDB" id="A0A1Y2LZW5"/>
<dbReference type="CDD" id="cd02223">
    <property type="entry name" value="cupin_Bh2720-like"/>
    <property type="match status" value="1"/>
</dbReference>
<dbReference type="InterPro" id="IPR014710">
    <property type="entry name" value="RmlC-like_jellyroll"/>
</dbReference>
<dbReference type="Gene3D" id="2.60.120.10">
    <property type="entry name" value="Jelly Rolls"/>
    <property type="match status" value="1"/>
</dbReference>
<dbReference type="SUPFAM" id="SSF51182">
    <property type="entry name" value="RmlC-like cupins"/>
    <property type="match status" value="1"/>
</dbReference>
<reference evidence="3 4" key="1">
    <citation type="journal article" date="2017" name="Genome Announc.">
        <title>Genome sequence of the saprophytic ascomycete Epicoccum nigrum ICMP 19927 strain isolated from New Zealand.</title>
        <authorList>
            <person name="Fokin M."/>
            <person name="Fleetwood D."/>
            <person name="Weir B.S."/>
            <person name="Villas-Boas S.G."/>
        </authorList>
    </citation>
    <scope>NUCLEOTIDE SEQUENCE [LARGE SCALE GENOMIC DNA]</scope>
    <source>
        <strain evidence="3 4">ICMP 19927</strain>
    </source>
</reference>
<evidence type="ECO:0000313" key="3">
    <source>
        <dbReference type="EMBL" id="OSS49069.1"/>
    </source>
</evidence>
<dbReference type="PANTHER" id="PTHR43346">
    <property type="entry name" value="LIGAND BINDING DOMAIN PROTEIN, PUTATIVE (AFU_ORTHOLOGUE AFUA_6G14370)-RELATED"/>
    <property type="match status" value="1"/>
</dbReference>
<name>A0A1Y2LZW5_EPING</name>
<dbReference type="EMBL" id="KZ107844">
    <property type="protein sequence ID" value="OSS49069.1"/>
    <property type="molecule type" value="Genomic_DNA"/>
</dbReference>
<dbReference type="Proteomes" id="UP000193240">
    <property type="component" value="Unassembled WGS sequence"/>
</dbReference>
<keyword evidence="4" id="KW-1185">Reference proteome</keyword>
<organism evidence="3 4">
    <name type="scientific">Epicoccum nigrum</name>
    <name type="common">Soil fungus</name>
    <name type="synonym">Epicoccum purpurascens</name>
    <dbReference type="NCBI Taxonomy" id="105696"/>
    <lineage>
        <taxon>Eukaryota</taxon>
        <taxon>Fungi</taxon>
        <taxon>Dikarya</taxon>
        <taxon>Ascomycota</taxon>
        <taxon>Pezizomycotina</taxon>
        <taxon>Dothideomycetes</taxon>
        <taxon>Pleosporomycetidae</taxon>
        <taxon>Pleosporales</taxon>
        <taxon>Pleosporineae</taxon>
        <taxon>Didymellaceae</taxon>
        <taxon>Epicoccum</taxon>
    </lineage>
</organism>
<dbReference type="InterPro" id="IPR052538">
    <property type="entry name" value="Flavonoid_dioxygenase-like"/>
</dbReference>
<dbReference type="InParanoid" id="A0A1Y2LZW5"/>
<evidence type="ECO:0000256" key="1">
    <source>
        <dbReference type="SAM" id="MobiDB-lite"/>
    </source>
</evidence>
<evidence type="ECO:0000313" key="4">
    <source>
        <dbReference type="Proteomes" id="UP000193240"/>
    </source>
</evidence>
<dbReference type="OMA" id="PKNEMVY"/>
<protein>
    <recommendedName>
        <fullName evidence="2">Cupin type-2 domain-containing protein</fullName>
    </recommendedName>
</protein>
<feature type="compositionally biased region" description="Basic and acidic residues" evidence="1">
    <location>
        <begin position="183"/>
        <end position="201"/>
    </location>
</feature>
<dbReference type="Pfam" id="PF07883">
    <property type="entry name" value="Cupin_2"/>
    <property type="match status" value="1"/>
</dbReference>
<dbReference type="InterPro" id="IPR013096">
    <property type="entry name" value="Cupin_2"/>
</dbReference>
<dbReference type="FunFam" id="2.60.120.10:FF:000601">
    <property type="entry name" value="Mannose-1-phosphate guanylyltransferase/mannose-6-phosphate isomerase"/>
    <property type="match status" value="1"/>
</dbReference>
<accession>A0A1Y2LZW5</accession>
<gene>
    <name evidence="3" type="ORF">B5807_05711</name>
</gene>
<proteinExistence type="predicted"/>
<evidence type="ECO:0000259" key="2">
    <source>
        <dbReference type="Pfam" id="PF07883"/>
    </source>
</evidence>
<sequence>MFKPTRLTTSLLRLSRPITFNSTRYISTTTPRAMDAYKKAGNRKDEPPKHEMVHFPGLLSSKREFGDFRTVLHTGLYSQVVAMEVPVNCEIGDEVHTVDQILMFTSGRGLATVAGKDQEVKAGDVVVVPAGTQHQFVTRGDQPLELITVYAPAEHLPTSVHKTKEIGDKEEEDEIDEAPEWSQKSKTENEKAGLVSEDGKY</sequence>
<feature type="domain" description="Cupin type-2" evidence="2">
    <location>
        <begin position="83"/>
        <end position="150"/>
    </location>
</feature>
<dbReference type="InterPro" id="IPR011051">
    <property type="entry name" value="RmlC_Cupin_sf"/>
</dbReference>
<feature type="region of interest" description="Disordered" evidence="1">
    <location>
        <begin position="158"/>
        <end position="201"/>
    </location>
</feature>
<feature type="compositionally biased region" description="Acidic residues" evidence="1">
    <location>
        <begin position="168"/>
        <end position="179"/>
    </location>
</feature>